<dbReference type="InterPro" id="IPR011055">
    <property type="entry name" value="Dup_hybrid_motif"/>
</dbReference>
<evidence type="ECO:0000313" key="3">
    <source>
        <dbReference type="EMBL" id="GHD22773.1"/>
    </source>
</evidence>
<feature type="domain" description="M23ase beta-sheet core" evidence="2">
    <location>
        <begin position="147"/>
        <end position="220"/>
    </location>
</feature>
<evidence type="ECO:0000256" key="1">
    <source>
        <dbReference type="SAM" id="Phobius"/>
    </source>
</evidence>
<dbReference type="Proteomes" id="UP000654947">
    <property type="component" value="Unassembled WGS sequence"/>
</dbReference>
<proteinExistence type="predicted"/>
<dbReference type="InterPro" id="IPR050570">
    <property type="entry name" value="Cell_wall_metabolism_enzyme"/>
</dbReference>
<protein>
    <recommendedName>
        <fullName evidence="2">M23ase beta-sheet core domain-containing protein</fullName>
    </recommendedName>
</protein>
<dbReference type="SUPFAM" id="SSF51261">
    <property type="entry name" value="Duplicated hybrid motif"/>
    <property type="match status" value="1"/>
</dbReference>
<dbReference type="PANTHER" id="PTHR21666:SF270">
    <property type="entry name" value="MUREIN HYDROLASE ACTIVATOR ENVC"/>
    <property type="match status" value="1"/>
</dbReference>
<feature type="transmembrane region" description="Helical" evidence="1">
    <location>
        <begin position="18"/>
        <end position="38"/>
    </location>
</feature>
<comment type="caution">
    <text evidence="3">The sequence shown here is derived from an EMBL/GenBank/DDBJ whole genome shotgun (WGS) entry which is preliminary data.</text>
</comment>
<evidence type="ECO:0000313" key="4">
    <source>
        <dbReference type="Proteomes" id="UP000654947"/>
    </source>
</evidence>
<organism evidence="3 4">
    <name type="scientific">Nocardiopsis kunsanensis</name>
    <dbReference type="NCBI Taxonomy" id="141693"/>
    <lineage>
        <taxon>Bacteria</taxon>
        <taxon>Bacillati</taxon>
        <taxon>Actinomycetota</taxon>
        <taxon>Actinomycetes</taxon>
        <taxon>Streptosporangiales</taxon>
        <taxon>Nocardiopsidaceae</taxon>
        <taxon>Nocardiopsis</taxon>
    </lineage>
</organism>
<keyword evidence="1" id="KW-0472">Membrane</keyword>
<dbReference type="GO" id="GO:0004222">
    <property type="term" value="F:metalloendopeptidase activity"/>
    <property type="evidence" value="ECO:0007669"/>
    <property type="project" value="TreeGrafter"/>
</dbReference>
<dbReference type="EMBL" id="BMXL01000006">
    <property type="protein sequence ID" value="GHD22773.1"/>
    <property type="molecule type" value="Genomic_DNA"/>
</dbReference>
<dbReference type="Pfam" id="PF01551">
    <property type="entry name" value="Peptidase_M23"/>
    <property type="match status" value="1"/>
</dbReference>
<dbReference type="Gene3D" id="2.70.70.10">
    <property type="entry name" value="Glucose Permease (Domain IIA)"/>
    <property type="match status" value="1"/>
</dbReference>
<evidence type="ECO:0000259" key="2">
    <source>
        <dbReference type="Pfam" id="PF01551"/>
    </source>
</evidence>
<dbReference type="PANTHER" id="PTHR21666">
    <property type="entry name" value="PEPTIDASE-RELATED"/>
    <property type="match status" value="1"/>
</dbReference>
<accession>A0A918XAU1</accession>
<dbReference type="CDD" id="cd12797">
    <property type="entry name" value="M23_peptidase"/>
    <property type="match status" value="1"/>
</dbReference>
<sequence>MLFAVIAVDIALGGPMGAWFLLLFAVAGSFYAGVLLWLRSGREHAAPEPVEVGAPVTGEWFALNGPADKVPSHGVRFLGQEYAIDLIAVSGERPASVWWPPMSPNAAFPAFGRPLPAVAEAEVVHVEDGARDHLSRDTYPALLHLFAEGLVRQAAGAHRILGNHVVLDLGGGVYALYAHLRRGSARVRPGDRVAPGQVLGECGNSGNSSEPHLHFQLMDAADPRLAVGVPFTWRGVGVPANGTAFSVPGHQ</sequence>
<keyword evidence="1" id="KW-1133">Transmembrane helix</keyword>
<reference evidence="3 4" key="1">
    <citation type="journal article" date="2014" name="Int. J. Syst. Evol. Microbiol.">
        <title>Complete genome sequence of Corynebacterium casei LMG S-19264T (=DSM 44701T), isolated from a smear-ripened cheese.</title>
        <authorList>
            <consortium name="US DOE Joint Genome Institute (JGI-PGF)"/>
            <person name="Walter F."/>
            <person name="Albersmeier A."/>
            <person name="Kalinowski J."/>
            <person name="Ruckert C."/>
        </authorList>
    </citation>
    <scope>NUCLEOTIDE SEQUENCE [LARGE SCALE GENOMIC DNA]</scope>
    <source>
        <strain evidence="3 4">KCTC 19473</strain>
    </source>
</reference>
<keyword evidence="1" id="KW-0812">Transmembrane</keyword>
<dbReference type="AlphaFoldDB" id="A0A918XAU1"/>
<dbReference type="InterPro" id="IPR016047">
    <property type="entry name" value="M23ase_b-sheet_dom"/>
</dbReference>
<gene>
    <name evidence="3" type="ORF">GCM10007147_17450</name>
</gene>
<keyword evidence="4" id="KW-1185">Reference proteome</keyword>
<name>A0A918XAU1_9ACTN</name>